<reference evidence="9 10" key="1">
    <citation type="journal article" date="2023" name="Elife">
        <title>Identification of key yeast species and microbe-microbe interactions impacting larval growth of Drosophila in the wild.</title>
        <authorList>
            <person name="Mure A."/>
            <person name="Sugiura Y."/>
            <person name="Maeda R."/>
            <person name="Honda K."/>
            <person name="Sakurai N."/>
            <person name="Takahashi Y."/>
            <person name="Watada M."/>
            <person name="Katoh T."/>
            <person name="Gotoh A."/>
            <person name="Gotoh Y."/>
            <person name="Taniguchi I."/>
            <person name="Nakamura K."/>
            <person name="Hayashi T."/>
            <person name="Katayama T."/>
            <person name="Uemura T."/>
            <person name="Hattori Y."/>
        </authorList>
    </citation>
    <scope>NUCLEOTIDE SEQUENCE [LARGE SCALE GENOMIC DNA]</scope>
    <source>
        <strain evidence="9 10">KH-74</strain>
    </source>
</reference>
<evidence type="ECO:0000256" key="3">
    <source>
        <dbReference type="ARBA" id="ARBA00023242"/>
    </source>
</evidence>
<dbReference type="InterPro" id="IPR024293">
    <property type="entry name" value="SAC3_helical"/>
</dbReference>
<sequence length="1305" mass="146538">MSSSVAQTGGFGFGIGGQNPFSTASSSSNGPNGSNKGSSGGRTRSKNRPASPQKHKKFMMEHNSSSGINVGPLIADPAAQGFVQRKHSAREMPRFLLSQQPQLRPVKFTQDHWDKINQSKMLKLEAATDDMTELYEKLKKMRDTERKIMEDKGLVDKADFAKDLNDAIVFQGTCQDMCPTFERARRNVEYTVYSYEKDSPDAKKASRTKALKVFARPAAAAAPPLPSDVRPPHILVKTLDYLIDNLLSTLPDSEGFLWDRMRSIRQDFTYQNYCGPEAVDCNERIVRIHLLIIHVMVKANVEFSLQQELEQLHKSLITLSEIYDDVRASGGSCPNEAEFRAYALLSKIRDPQYDKNIQEMPAHIFQDSLVQMALCFRRIISNSNFSERGFVRTENCLNFYSQFFKLIQSNQVPFLMASFLEIYLNEIRFYALKALSISMNKKHKPIASEAIANELMFNNMDELMEFCKYYSISVTQEGVDLKSVTAHSHKLPEKKPLKNFYLQCVDDKLGNTAYPNVINIGKANIDTINSRSNAIPGAVAVEEVTRKTNTIPPVALPTLPKPSVIPQMGTNNTQKLPVAPPQMSMFNQPPVNSTNSNGLLANAKKPIVLDNINAPENKLPSNTFNFNSGKVTGNNVVPEKAPSLSNTLFGQTGSNSSPSVHTPIKNINPSNDSTAPSFSLGTAPAVSKPVPVGDDSKVKKEKLQQQENLKKIQQQQQQNEARKKKQKEQAASAVANSIIRKVVETNCKNIIQESLETQKQKSNIINDLAEELYGAFIHERVYMVFLNARADKQRSHTLTSKFLQRWKLKLNKKQKQEEYIKKRKLELLNVEKQLGVPSSSKTKLLLKTPTNNKNVSLLLSSSIKNNKLYSPVVNESNQFSQELLHEKGPLWKPLDIRGLYFENILSKYANKQSFSSDIFLYSKNWDSISSSWILNKFGVRDSKSVATVAGNGLTLNVHCVDDKYNPTAFADTQLLIFNTGVTEEGIFDLEMKLQQDGEDLIKLVTGIAMNTNINFNLMIIYWESSETQLKDSEISKLLKLNRIDRNFSGVLENIGFVKINENNPDISLEKGLNRISQSFEYKLTDRGRYHQLLKRKRNQRVSSQEKQLRVTKSIDQKMASMLEADKNLYREEQSKADTYSHLENHIAASPKTRKRKLPVLVSETKVGKFRTPMGSRMRYASYSSLGSSQQQQSHLAIKVKHNATRVTSQQGPLPSGTPSHSTNLPNHTYEGHILPSFGSSQGNTSSIRNASFSSQSRAPDLFNTPSGAILTEDAPHSPPPPPDRRSADLQELKSLIESVKRKVHR</sequence>
<feature type="domain" description="SAC3 helical" evidence="8">
    <location>
        <begin position="733"/>
        <end position="804"/>
    </location>
</feature>
<dbReference type="FunFam" id="1.25.40.990:FF:000008">
    <property type="entry name" value="Nuclear mRNA export protein SAC3"/>
    <property type="match status" value="1"/>
</dbReference>
<dbReference type="GO" id="GO:0006406">
    <property type="term" value="P:mRNA export from nucleus"/>
    <property type="evidence" value="ECO:0007669"/>
    <property type="project" value="UniProtKB-UniRule"/>
</dbReference>
<evidence type="ECO:0000259" key="7">
    <source>
        <dbReference type="Pfam" id="PF03399"/>
    </source>
</evidence>
<dbReference type="GO" id="GO:0070390">
    <property type="term" value="C:transcription export complex 2"/>
    <property type="evidence" value="ECO:0007669"/>
    <property type="project" value="UniProtKB-UniRule"/>
</dbReference>
<evidence type="ECO:0000256" key="5">
    <source>
        <dbReference type="PIRNR" id="PIRNR037320"/>
    </source>
</evidence>
<comment type="caution">
    <text evidence="9">The sequence shown here is derived from an EMBL/GenBank/DDBJ whole genome shotgun (WGS) entry which is preliminary data.</text>
</comment>
<organism evidence="9 10">
    <name type="scientific">Maudiozyma humilis</name>
    <name type="common">Sour dough yeast</name>
    <name type="synonym">Kazachstania humilis</name>
    <dbReference type="NCBI Taxonomy" id="51915"/>
    <lineage>
        <taxon>Eukaryota</taxon>
        <taxon>Fungi</taxon>
        <taxon>Dikarya</taxon>
        <taxon>Ascomycota</taxon>
        <taxon>Saccharomycotina</taxon>
        <taxon>Saccharomycetes</taxon>
        <taxon>Saccharomycetales</taxon>
        <taxon>Saccharomycetaceae</taxon>
        <taxon>Maudiozyma</taxon>
    </lineage>
</organism>
<feature type="domain" description="SAC3/GANP/THP3 conserved" evidence="7">
    <location>
        <begin position="177"/>
        <end position="475"/>
    </location>
</feature>
<dbReference type="GO" id="GO:0005635">
    <property type="term" value="C:nuclear envelope"/>
    <property type="evidence" value="ECO:0007669"/>
    <property type="project" value="UniProtKB-SubCell"/>
</dbReference>
<feature type="compositionally biased region" description="Basic and acidic residues" evidence="6">
    <location>
        <begin position="694"/>
        <end position="710"/>
    </location>
</feature>
<dbReference type="Gene3D" id="6.10.250.2880">
    <property type="match status" value="1"/>
</dbReference>
<evidence type="ECO:0000256" key="2">
    <source>
        <dbReference type="ARBA" id="ARBA00022553"/>
    </source>
</evidence>
<dbReference type="PANTHER" id="PTHR12436">
    <property type="entry name" value="80 KDA MCM3-ASSOCIATED PROTEIN"/>
    <property type="match status" value="1"/>
</dbReference>
<evidence type="ECO:0000259" key="8">
    <source>
        <dbReference type="Pfam" id="PF12209"/>
    </source>
</evidence>
<evidence type="ECO:0000256" key="6">
    <source>
        <dbReference type="SAM" id="MobiDB-lite"/>
    </source>
</evidence>
<feature type="region of interest" description="Disordered" evidence="6">
    <location>
        <begin position="1204"/>
        <end position="1288"/>
    </location>
</feature>
<dbReference type="GO" id="GO:0042274">
    <property type="term" value="P:ribosomal small subunit biogenesis"/>
    <property type="evidence" value="ECO:0007669"/>
    <property type="project" value="UniProtKB-UniRule"/>
</dbReference>
<feature type="region of interest" description="Disordered" evidence="6">
    <location>
        <begin position="637"/>
        <end position="729"/>
    </location>
</feature>
<feature type="compositionally biased region" description="Polar residues" evidence="6">
    <location>
        <begin position="1204"/>
        <end position="1226"/>
    </location>
</feature>
<dbReference type="InterPro" id="IPR005062">
    <property type="entry name" value="SAC3/GANP/THP3_conserved"/>
</dbReference>
<dbReference type="Pfam" id="PF12209">
    <property type="entry name" value="SAC3"/>
    <property type="match status" value="1"/>
</dbReference>
<accession>A0AAV5RWG4</accession>
<dbReference type="PIRSF" id="PIRSF037320">
    <property type="entry name" value="mRNA_export_factor_Sac3"/>
    <property type="match status" value="1"/>
</dbReference>
<dbReference type="InterPro" id="IPR017173">
    <property type="entry name" value="Sac3"/>
</dbReference>
<dbReference type="EMBL" id="BTGD01000005">
    <property type="protein sequence ID" value="GMM55613.1"/>
    <property type="molecule type" value="Genomic_DNA"/>
</dbReference>
<name>A0AAV5RWG4_MAUHU</name>
<keyword evidence="10" id="KW-1185">Reference proteome</keyword>
<comment type="subcellular location">
    <subcellularLocation>
        <location evidence="1 5">Nucleus envelope</location>
    </subcellularLocation>
</comment>
<feature type="compositionally biased region" description="Low complexity" evidence="6">
    <location>
        <begin position="19"/>
        <end position="37"/>
    </location>
</feature>
<dbReference type="Pfam" id="PF03399">
    <property type="entry name" value="SAC3_GANP"/>
    <property type="match status" value="1"/>
</dbReference>
<dbReference type="InterPro" id="IPR045107">
    <property type="entry name" value="SAC3/GANP/THP3"/>
</dbReference>
<keyword evidence="3 5" id="KW-0539">Nucleus</keyword>
<comment type="similarity">
    <text evidence="4 5">Belongs to the SAC3 family.</text>
</comment>
<dbReference type="PANTHER" id="PTHR12436:SF3">
    <property type="entry name" value="GERMINAL-CENTER ASSOCIATED NUCLEAR PROTEIN"/>
    <property type="match status" value="1"/>
</dbReference>
<proteinExistence type="inferred from homology"/>
<evidence type="ECO:0000313" key="10">
    <source>
        <dbReference type="Proteomes" id="UP001377567"/>
    </source>
</evidence>
<keyword evidence="2" id="KW-0597">Phosphoprotein</keyword>
<evidence type="ECO:0000256" key="1">
    <source>
        <dbReference type="ARBA" id="ARBA00004259"/>
    </source>
</evidence>
<feature type="compositionally biased region" description="Polar residues" evidence="6">
    <location>
        <begin position="1237"/>
        <end position="1257"/>
    </location>
</feature>
<dbReference type="GO" id="GO:0005737">
    <property type="term" value="C:cytoplasm"/>
    <property type="evidence" value="ECO:0007669"/>
    <property type="project" value="TreeGrafter"/>
</dbReference>
<feature type="compositionally biased region" description="Polar residues" evidence="6">
    <location>
        <begin position="643"/>
        <end position="680"/>
    </location>
</feature>
<dbReference type="Proteomes" id="UP001377567">
    <property type="component" value="Unassembled WGS sequence"/>
</dbReference>
<dbReference type="Gene3D" id="1.25.40.990">
    <property type="match status" value="1"/>
</dbReference>
<feature type="region of interest" description="Disordered" evidence="6">
    <location>
        <begin position="1"/>
        <end position="56"/>
    </location>
</feature>
<feature type="compositionally biased region" description="Basic residues" evidence="6">
    <location>
        <begin position="43"/>
        <end position="56"/>
    </location>
</feature>
<protein>
    <recommendedName>
        <fullName evidence="5">Nuclear mRNA export factor</fullName>
    </recommendedName>
</protein>
<evidence type="ECO:0000313" key="9">
    <source>
        <dbReference type="EMBL" id="GMM55613.1"/>
    </source>
</evidence>
<gene>
    <name evidence="9" type="ORF">DAKH74_022290</name>
</gene>
<evidence type="ECO:0000256" key="4">
    <source>
        <dbReference type="ARBA" id="ARBA00038443"/>
    </source>
</evidence>